<evidence type="ECO:0000256" key="2">
    <source>
        <dbReference type="ARBA" id="ARBA00022491"/>
    </source>
</evidence>
<dbReference type="Gene3D" id="3.40.50.790">
    <property type="match status" value="1"/>
</dbReference>
<sequence length="227" mass="24158">MATGKTYKASASLVDSKKTYSLDEAIALLGKFPKRKFDETVELHMHLGIDAKKGDQQVRSTLVLAHSVGKPKRIIAFVGEGDAAAAKEAGADIVGSEDLIEEIVKSGKLDFDIAVSTPAMMQKLAKLAKTLGPKGLMPNPKTDTVSANVTKMIGELRRGKVAFKNDDTANVHIPVGKRSLTPEQLKENVGIALDAVKRVKPASSKGTYIQSAFLTGTMSPSIRISVG</sequence>
<keyword evidence="5 9" id="KW-0694">RNA-binding</keyword>
<evidence type="ECO:0000256" key="8">
    <source>
        <dbReference type="ARBA" id="ARBA00035241"/>
    </source>
</evidence>
<evidence type="ECO:0000313" key="11">
    <source>
        <dbReference type="EMBL" id="OGH62066.1"/>
    </source>
</evidence>
<keyword evidence="4 9" id="KW-0810">Translation regulation</keyword>
<proteinExistence type="inferred from homology"/>
<dbReference type="InterPro" id="IPR023673">
    <property type="entry name" value="Ribosomal_uL1_CS"/>
</dbReference>
<dbReference type="EMBL" id="MFPV01000022">
    <property type="protein sequence ID" value="OGH62066.1"/>
    <property type="molecule type" value="Genomic_DNA"/>
</dbReference>
<protein>
    <recommendedName>
        <fullName evidence="8 9">Large ribosomal subunit protein uL1</fullName>
    </recommendedName>
</protein>
<keyword evidence="2 9" id="KW-0678">Repressor</keyword>
<dbReference type="GO" id="GO:0015934">
    <property type="term" value="C:large ribosomal subunit"/>
    <property type="evidence" value="ECO:0007669"/>
    <property type="project" value="InterPro"/>
</dbReference>
<dbReference type="FunFam" id="3.40.50.790:FF:000001">
    <property type="entry name" value="50S ribosomal protein L1"/>
    <property type="match status" value="1"/>
</dbReference>
<keyword evidence="3 9" id="KW-0699">rRNA-binding</keyword>
<organism evidence="11 12">
    <name type="scientific">Candidatus Magasanikbacteria bacterium RIFCSPHIGHO2_01_FULL_50_8</name>
    <dbReference type="NCBI Taxonomy" id="1798674"/>
    <lineage>
        <taxon>Bacteria</taxon>
        <taxon>Candidatus Magasanikiibacteriota</taxon>
    </lineage>
</organism>
<gene>
    <name evidence="9" type="primary">rplA</name>
    <name evidence="11" type="ORF">A2848_02990</name>
</gene>
<dbReference type="HAMAP" id="MF_01318_B">
    <property type="entry name" value="Ribosomal_uL1_B"/>
    <property type="match status" value="1"/>
</dbReference>
<evidence type="ECO:0000256" key="4">
    <source>
        <dbReference type="ARBA" id="ARBA00022845"/>
    </source>
</evidence>
<reference evidence="11 12" key="1">
    <citation type="journal article" date="2016" name="Nat. Commun.">
        <title>Thousands of microbial genomes shed light on interconnected biogeochemical processes in an aquifer system.</title>
        <authorList>
            <person name="Anantharaman K."/>
            <person name="Brown C.T."/>
            <person name="Hug L.A."/>
            <person name="Sharon I."/>
            <person name="Castelle C.J."/>
            <person name="Probst A.J."/>
            <person name="Thomas B.C."/>
            <person name="Singh A."/>
            <person name="Wilkins M.J."/>
            <person name="Karaoz U."/>
            <person name="Brodie E.L."/>
            <person name="Williams K.H."/>
            <person name="Hubbard S.S."/>
            <person name="Banfield J.F."/>
        </authorList>
    </citation>
    <scope>NUCLEOTIDE SEQUENCE [LARGE SCALE GENOMIC DNA]</scope>
</reference>
<dbReference type="SUPFAM" id="SSF56808">
    <property type="entry name" value="Ribosomal protein L1"/>
    <property type="match status" value="1"/>
</dbReference>
<dbReference type="NCBIfam" id="TIGR01169">
    <property type="entry name" value="rplA_bact"/>
    <property type="match status" value="1"/>
</dbReference>
<name>A0A1F6LRS6_9BACT</name>
<dbReference type="PANTHER" id="PTHR36427:SF3">
    <property type="entry name" value="LARGE RIBOSOMAL SUBUNIT PROTEIN UL1M"/>
    <property type="match status" value="1"/>
</dbReference>
<evidence type="ECO:0000256" key="9">
    <source>
        <dbReference type="HAMAP-Rule" id="MF_01318"/>
    </source>
</evidence>
<comment type="function">
    <text evidence="9">Protein L1 is also a translational repressor protein, it controls the translation of the L11 operon by binding to its mRNA.</text>
</comment>
<dbReference type="InterPro" id="IPR016095">
    <property type="entry name" value="Ribosomal_uL1_3-a/b-sand"/>
</dbReference>
<dbReference type="GO" id="GO:0000049">
    <property type="term" value="F:tRNA binding"/>
    <property type="evidence" value="ECO:0007669"/>
    <property type="project" value="UniProtKB-KW"/>
</dbReference>
<comment type="function">
    <text evidence="9">Binds directly to 23S rRNA. The L1 stalk is quite mobile in the ribosome, and is involved in E site tRNA release.</text>
</comment>
<dbReference type="CDD" id="cd00403">
    <property type="entry name" value="Ribosomal_L1"/>
    <property type="match status" value="1"/>
</dbReference>
<dbReference type="GO" id="GO:0006417">
    <property type="term" value="P:regulation of translation"/>
    <property type="evidence" value="ECO:0007669"/>
    <property type="project" value="UniProtKB-KW"/>
</dbReference>
<dbReference type="Proteomes" id="UP000176329">
    <property type="component" value="Unassembled WGS sequence"/>
</dbReference>
<dbReference type="PROSITE" id="PS01199">
    <property type="entry name" value="RIBOSOMAL_L1"/>
    <property type="match status" value="1"/>
</dbReference>
<dbReference type="GO" id="GO:0019843">
    <property type="term" value="F:rRNA binding"/>
    <property type="evidence" value="ECO:0007669"/>
    <property type="project" value="UniProtKB-UniRule"/>
</dbReference>
<dbReference type="Gene3D" id="3.30.190.20">
    <property type="match status" value="1"/>
</dbReference>
<keyword evidence="6 9" id="KW-0689">Ribosomal protein</keyword>
<dbReference type="InterPro" id="IPR002143">
    <property type="entry name" value="Ribosomal_uL1"/>
</dbReference>
<comment type="similarity">
    <text evidence="1 9 10">Belongs to the universal ribosomal protein uL1 family.</text>
</comment>
<evidence type="ECO:0000256" key="3">
    <source>
        <dbReference type="ARBA" id="ARBA00022730"/>
    </source>
</evidence>
<comment type="caution">
    <text evidence="11">The sequence shown here is derived from an EMBL/GenBank/DDBJ whole genome shotgun (WGS) entry which is preliminary data.</text>
</comment>
<evidence type="ECO:0000313" key="12">
    <source>
        <dbReference type="Proteomes" id="UP000176329"/>
    </source>
</evidence>
<dbReference type="InterPro" id="IPR028364">
    <property type="entry name" value="Ribosomal_uL1/biogenesis"/>
</dbReference>
<dbReference type="GO" id="GO:0003735">
    <property type="term" value="F:structural constituent of ribosome"/>
    <property type="evidence" value="ECO:0007669"/>
    <property type="project" value="InterPro"/>
</dbReference>
<dbReference type="GO" id="GO:0006412">
    <property type="term" value="P:translation"/>
    <property type="evidence" value="ECO:0007669"/>
    <property type="project" value="UniProtKB-UniRule"/>
</dbReference>
<dbReference type="PIRSF" id="PIRSF002155">
    <property type="entry name" value="Ribosomal_L1"/>
    <property type="match status" value="1"/>
</dbReference>
<keyword evidence="7 9" id="KW-0687">Ribonucleoprotein</keyword>
<comment type="subunit">
    <text evidence="9">Part of the 50S ribosomal subunit.</text>
</comment>
<keyword evidence="9" id="KW-0820">tRNA-binding</keyword>
<dbReference type="Pfam" id="PF00687">
    <property type="entry name" value="Ribosomal_L1"/>
    <property type="match status" value="1"/>
</dbReference>
<accession>A0A1F6LRS6</accession>
<dbReference type="AlphaFoldDB" id="A0A1F6LRS6"/>
<dbReference type="PANTHER" id="PTHR36427">
    <property type="entry name" value="54S RIBOSOMAL PROTEIN L1, MITOCHONDRIAL"/>
    <property type="match status" value="1"/>
</dbReference>
<evidence type="ECO:0000256" key="1">
    <source>
        <dbReference type="ARBA" id="ARBA00010531"/>
    </source>
</evidence>
<evidence type="ECO:0000256" key="6">
    <source>
        <dbReference type="ARBA" id="ARBA00022980"/>
    </source>
</evidence>
<evidence type="ECO:0000256" key="7">
    <source>
        <dbReference type="ARBA" id="ARBA00023274"/>
    </source>
</evidence>
<evidence type="ECO:0000256" key="5">
    <source>
        <dbReference type="ARBA" id="ARBA00022884"/>
    </source>
</evidence>
<dbReference type="InterPro" id="IPR023674">
    <property type="entry name" value="Ribosomal_uL1-like"/>
</dbReference>
<dbReference type="InterPro" id="IPR005878">
    <property type="entry name" value="Ribosom_uL1_bac-type"/>
</dbReference>
<evidence type="ECO:0000256" key="10">
    <source>
        <dbReference type="RuleBase" id="RU000659"/>
    </source>
</evidence>